<dbReference type="NCBIfam" id="TIGR01245">
    <property type="entry name" value="trpD"/>
    <property type="match status" value="1"/>
</dbReference>
<dbReference type="InterPro" id="IPR036320">
    <property type="entry name" value="Glycosyl_Trfase_fam3_N_dom_sf"/>
</dbReference>
<dbReference type="GO" id="GO:0000287">
    <property type="term" value="F:magnesium ion binding"/>
    <property type="evidence" value="ECO:0007669"/>
    <property type="project" value="UniProtKB-UniRule"/>
</dbReference>
<dbReference type="PANTHER" id="PTHR43285">
    <property type="entry name" value="ANTHRANILATE PHOSPHORIBOSYLTRANSFERASE"/>
    <property type="match status" value="1"/>
</dbReference>
<feature type="binding site" evidence="9">
    <location>
        <position position="112"/>
    </location>
    <ligand>
        <name>anthranilate</name>
        <dbReference type="ChEBI" id="CHEBI:16567"/>
        <label>1</label>
    </ligand>
</feature>
<dbReference type="Proteomes" id="UP000249417">
    <property type="component" value="Unassembled WGS sequence"/>
</dbReference>
<feature type="binding site" evidence="9">
    <location>
        <begin position="84"/>
        <end position="85"/>
    </location>
    <ligand>
        <name>5-phospho-alpha-D-ribose 1-diphosphate</name>
        <dbReference type="ChEBI" id="CHEBI:58017"/>
    </ligand>
</feature>
<feature type="binding site" evidence="9">
    <location>
        <position position="227"/>
    </location>
    <ligand>
        <name>Mg(2+)</name>
        <dbReference type="ChEBI" id="CHEBI:18420"/>
        <label>1</label>
    </ligand>
</feature>
<dbReference type="FunFam" id="3.40.1030.10:FF:000002">
    <property type="entry name" value="Anthranilate phosphoribosyltransferase"/>
    <property type="match status" value="1"/>
</dbReference>
<dbReference type="Gene3D" id="1.20.970.10">
    <property type="entry name" value="Transferase, Pyrimidine Nucleoside Phosphorylase, Chain C"/>
    <property type="match status" value="1"/>
</dbReference>
<evidence type="ECO:0000256" key="2">
    <source>
        <dbReference type="ARBA" id="ARBA00022605"/>
    </source>
</evidence>
<keyword evidence="9" id="KW-0460">Magnesium</keyword>
<comment type="subunit">
    <text evidence="9">Homodimer.</text>
</comment>
<dbReference type="GO" id="GO:0004048">
    <property type="term" value="F:anthranilate phosphoribosyltransferase activity"/>
    <property type="evidence" value="ECO:0007669"/>
    <property type="project" value="UniProtKB-UniRule"/>
</dbReference>
<feature type="binding site" evidence="9">
    <location>
        <position position="81"/>
    </location>
    <ligand>
        <name>5-phospho-alpha-D-ribose 1-diphosphate</name>
        <dbReference type="ChEBI" id="CHEBI:58017"/>
    </ligand>
</feature>
<comment type="catalytic activity">
    <reaction evidence="7 9">
        <text>N-(5-phospho-beta-D-ribosyl)anthranilate + diphosphate = 5-phospho-alpha-D-ribose 1-diphosphate + anthranilate</text>
        <dbReference type="Rhea" id="RHEA:11768"/>
        <dbReference type="ChEBI" id="CHEBI:16567"/>
        <dbReference type="ChEBI" id="CHEBI:18277"/>
        <dbReference type="ChEBI" id="CHEBI:33019"/>
        <dbReference type="ChEBI" id="CHEBI:58017"/>
        <dbReference type="EC" id="2.4.2.18"/>
    </reaction>
</comment>
<proteinExistence type="inferred from homology"/>
<evidence type="ECO:0000256" key="4">
    <source>
        <dbReference type="ARBA" id="ARBA00022679"/>
    </source>
</evidence>
<feature type="domain" description="Glycosyl transferase family 3 N-terminal" evidence="11">
    <location>
        <begin position="8"/>
        <end position="66"/>
    </location>
</feature>
<feature type="domain" description="Glycosyl transferase family 3" evidence="10">
    <location>
        <begin position="76"/>
        <end position="324"/>
    </location>
</feature>
<dbReference type="SUPFAM" id="SSF47648">
    <property type="entry name" value="Nucleoside phosphorylase/phosphoribosyltransferase N-terminal domain"/>
    <property type="match status" value="1"/>
</dbReference>
<feature type="binding site" evidence="9">
    <location>
        <position position="227"/>
    </location>
    <ligand>
        <name>Mg(2+)</name>
        <dbReference type="ChEBI" id="CHEBI:18420"/>
        <label>2</label>
    </ligand>
</feature>
<dbReference type="InterPro" id="IPR035902">
    <property type="entry name" value="Nuc_phospho_transferase"/>
</dbReference>
<keyword evidence="6 9" id="KW-0057">Aromatic amino acid biosynthesis</keyword>
<dbReference type="InterPro" id="IPR005940">
    <property type="entry name" value="Anthranilate_Pribosyl_Tfrase"/>
</dbReference>
<accession>A0A2W5MV14</accession>
<keyword evidence="3 9" id="KW-0328">Glycosyltransferase</keyword>
<evidence type="ECO:0000256" key="5">
    <source>
        <dbReference type="ARBA" id="ARBA00022822"/>
    </source>
</evidence>
<evidence type="ECO:0000259" key="11">
    <source>
        <dbReference type="Pfam" id="PF02885"/>
    </source>
</evidence>
<protein>
    <recommendedName>
        <fullName evidence="9">Anthranilate phosphoribosyltransferase</fullName>
        <ecNumber evidence="9">2.4.2.18</ecNumber>
    </recommendedName>
</protein>
<evidence type="ECO:0000313" key="13">
    <source>
        <dbReference type="Proteomes" id="UP000249417"/>
    </source>
</evidence>
<evidence type="ECO:0000256" key="9">
    <source>
        <dbReference type="HAMAP-Rule" id="MF_00211"/>
    </source>
</evidence>
<comment type="pathway">
    <text evidence="1 9">Amino-acid biosynthesis; L-tryptophan biosynthesis; L-tryptophan from chorismate: step 2/5.</text>
</comment>
<name>A0A2W5MV14_9BACT</name>
<evidence type="ECO:0000259" key="10">
    <source>
        <dbReference type="Pfam" id="PF00591"/>
    </source>
</evidence>
<comment type="caution">
    <text evidence="9">Lacks conserved residue(s) required for the propagation of feature annotation.</text>
</comment>
<dbReference type="GO" id="GO:0005829">
    <property type="term" value="C:cytosol"/>
    <property type="evidence" value="ECO:0007669"/>
    <property type="project" value="TreeGrafter"/>
</dbReference>
<feature type="binding site" evidence="9">
    <location>
        <position position="167"/>
    </location>
    <ligand>
        <name>anthranilate</name>
        <dbReference type="ChEBI" id="CHEBI:16567"/>
        <label>2</label>
    </ligand>
</feature>
<keyword evidence="5 9" id="KW-0822">Tryptophan biosynthesis</keyword>
<dbReference type="HAMAP" id="MF_00211">
    <property type="entry name" value="TrpD"/>
    <property type="match status" value="1"/>
</dbReference>
<keyword evidence="9" id="KW-0479">Metal-binding</keyword>
<evidence type="ECO:0000256" key="1">
    <source>
        <dbReference type="ARBA" id="ARBA00004907"/>
    </source>
</evidence>
<dbReference type="InterPro" id="IPR017459">
    <property type="entry name" value="Glycosyl_Trfase_fam3_N_dom"/>
</dbReference>
<dbReference type="Pfam" id="PF00591">
    <property type="entry name" value="Glycos_transf_3"/>
    <property type="match status" value="1"/>
</dbReference>
<comment type="function">
    <text evidence="9">Catalyzes the transfer of the phosphoribosyl group of 5-phosphorylribose-1-pyrophosphate (PRPP) to anthranilate to yield N-(5'-phosphoribosyl)-anthranilate (PRA).</text>
</comment>
<feature type="binding site" evidence="9">
    <location>
        <begin position="91"/>
        <end position="94"/>
    </location>
    <ligand>
        <name>5-phospho-alpha-D-ribose 1-diphosphate</name>
        <dbReference type="ChEBI" id="CHEBI:58017"/>
    </ligand>
</feature>
<dbReference type="PANTHER" id="PTHR43285:SF2">
    <property type="entry name" value="ANTHRANILATE PHOSPHORIBOSYLTRANSFERASE"/>
    <property type="match status" value="1"/>
</dbReference>
<dbReference type="Pfam" id="PF02885">
    <property type="entry name" value="Glycos_trans_3N"/>
    <property type="match status" value="1"/>
</dbReference>
<evidence type="ECO:0000313" key="12">
    <source>
        <dbReference type="EMBL" id="PZQ45052.1"/>
    </source>
</evidence>
<gene>
    <name evidence="9 12" type="primary">trpD</name>
    <name evidence="12" type="ORF">DI551_08580</name>
</gene>
<keyword evidence="2 9" id="KW-0028">Amino-acid biosynthesis</keyword>
<comment type="similarity">
    <text evidence="9">Belongs to the anthranilate phosphoribosyltransferase family.</text>
</comment>
<dbReference type="UniPathway" id="UPA00035">
    <property type="reaction ID" value="UER00041"/>
</dbReference>
<reference evidence="12 13" key="1">
    <citation type="submission" date="2017-08" db="EMBL/GenBank/DDBJ databases">
        <title>Infants hospitalized years apart are colonized by the same room-sourced microbial strains.</title>
        <authorList>
            <person name="Brooks B."/>
            <person name="Olm M.R."/>
            <person name="Firek B.A."/>
            <person name="Baker R."/>
            <person name="Thomas B.C."/>
            <person name="Morowitz M.J."/>
            <person name="Banfield J.F."/>
        </authorList>
    </citation>
    <scope>NUCLEOTIDE SEQUENCE [LARGE SCALE GENOMIC DNA]</scope>
    <source>
        <strain evidence="12">S2_005_002_R2_29</strain>
    </source>
</reference>
<feature type="binding site" evidence="9">
    <location>
        <begin position="109"/>
        <end position="117"/>
    </location>
    <ligand>
        <name>5-phospho-alpha-D-ribose 1-diphosphate</name>
        <dbReference type="ChEBI" id="CHEBI:58017"/>
    </ligand>
</feature>
<evidence type="ECO:0000256" key="6">
    <source>
        <dbReference type="ARBA" id="ARBA00023141"/>
    </source>
</evidence>
<organism evidence="12 13">
    <name type="scientific">Micavibrio aeruginosavorus</name>
    <dbReference type="NCBI Taxonomy" id="349221"/>
    <lineage>
        <taxon>Bacteria</taxon>
        <taxon>Pseudomonadati</taxon>
        <taxon>Bdellovibrionota</taxon>
        <taxon>Bdellovibrionia</taxon>
        <taxon>Bdellovibrionales</taxon>
        <taxon>Pseudobdellovibrionaceae</taxon>
        <taxon>Micavibrio</taxon>
    </lineage>
</organism>
<evidence type="ECO:0000256" key="3">
    <source>
        <dbReference type="ARBA" id="ARBA00022676"/>
    </source>
</evidence>
<feature type="binding site" evidence="9">
    <location>
        <position position="121"/>
    </location>
    <ligand>
        <name>5-phospho-alpha-D-ribose 1-diphosphate</name>
        <dbReference type="ChEBI" id="CHEBI:58017"/>
    </ligand>
</feature>
<feature type="binding site" evidence="9">
    <location>
        <position position="93"/>
    </location>
    <ligand>
        <name>Mg(2+)</name>
        <dbReference type="ChEBI" id="CHEBI:18420"/>
        <label>1</label>
    </ligand>
</feature>
<dbReference type="InterPro" id="IPR000312">
    <property type="entry name" value="Glycosyl_Trfase_fam3"/>
</dbReference>
<dbReference type="SUPFAM" id="SSF52418">
    <property type="entry name" value="Nucleoside phosphorylase/phosphoribosyltransferase catalytic domain"/>
    <property type="match status" value="1"/>
</dbReference>
<evidence type="ECO:0000256" key="7">
    <source>
        <dbReference type="ARBA" id="ARBA00052328"/>
    </source>
</evidence>
<feature type="binding site" evidence="9">
    <location>
        <position position="81"/>
    </location>
    <ligand>
        <name>anthranilate</name>
        <dbReference type="ChEBI" id="CHEBI:16567"/>
        <label>1</label>
    </ligand>
</feature>
<comment type="similarity">
    <text evidence="8">In the C-terminal section; belongs to the anthranilate phosphoribosyltransferase family.</text>
</comment>
<dbReference type="Gene3D" id="3.40.1030.10">
    <property type="entry name" value="Nucleoside phosphorylase/phosphoribosyltransferase catalytic domain"/>
    <property type="match status" value="1"/>
</dbReference>
<sequence length="335" mass="35456">MTSFDTHLNKAREGAVFTTEEMAEAIHALMKGDASTDQTALFLLSLARRGETADEIAGAAKTLRSLASTIKSPEGAIDCCGTGGDGANTYNISTAVALAAAGCGVPVAKHGNRSASSKSGAADVLEKLGVTLDLPHDKLEQALNTLNFCFLMAPNHHKAMKSVAEARKGLGMRSIFNLLGPLANPANTKKQLIGVYDAKWLCPMAEALKSLGSEKAMIVHGQDGLDEITLCANTSAVILEKGEISERILTPADFGLGFIMPDFIRGGDVEKNADALQSLLEGKKSAYRDVVLANTAAVLWIHDGRDFKQGVKDAEEAIDSGKALDILEKYKTIKP</sequence>
<dbReference type="AlphaFoldDB" id="A0A2W5MV14"/>
<dbReference type="EMBL" id="QFQB01000065">
    <property type="protein sequence ID" value="PZQ45052.1"/>
    <property type="molecule type" value="Genomic_DNA"/>
</dbReference>
<dbReference type="EC" id="2.4.2.18" evidence="9"/>
<feature type="binding site" evidence="9">
    <location>
        <position position="226"/>
    </location>
    <ligand>
        <name>Mg(2+)</name>
        <dbReference type="ChEBI" id="CHEBI:18420"/>
        <label>2</label>
    </ligand>
</feature>
<comment type="cofactor">
    <cofactor evidence="9">
        <name>Mg(2+)</name>
        <dbReference type="ChEBI" id="CHEBI:18420"/>
    </cofactor>
    <text evidence="9">Binds 2 magnesium ions per monomer.</text>
</comment>
<evidence type="ECO:0000256" key="8">
    <source>
        <dbReference type="ARBA" id="ARBA00061188"/>
    </source>
</evidence>
<feature type="binding site" evidence="9">
    <location>
        <position position="89"/>
    </location>
    <ligand>
        <name>5-phospho-alpha-D-ribose 1-diphosphate</name>
        <dbReference type="ChEBI" id="CHEBI:58017"/>
    </ligand>
</feature>
<keyword evidence="4 9" id="KW-0808">Transferase</keyword>
<comment type="caution">
    <text evidence="12">The sequence shown here is derived from an EMBL/GenBank/DDBJ whole genome shotgun (WGS) entry which is preliminary data.</text>
</comment>
<dbReference type="GO" id="GO:0000162">
    <property type="term" value="P:L-tryptophan biosynthetic process"/>
    <property type="evidence" value="ECO:0007669"/>
    <property type="project" value="UniProtKB-UniRule"/>
</dbReference>